<dbReference type="Pfam" id="PF00593">
    <property type="entry name" value="TonB_dep_Rec_b-barrel"/>
    <property type="match status" value="1"/>
</dbReference>
<keyword evidence="14" id="KW-1185">Reference proteome</keyword>
<dbReference type="GO" id="GO:0009279">
    <property type="term" value="C:cell outer membrane"/>
    <property type="evidence" value="ECO:0007669"/>
    <property type="project" value="UniProtKB-SubCell"/>
</dbReference>
<keyword evidence="3 8" id="KW-1134">Transmembrane beta strand</keyword>
<evidence type="ECO:0000259" key="12">
    <source>
        <dbReference type="Pfam" id="PF07715"/>
    </source>
</evidence>
<keyword evidence="5 9" id="KW-0798">TonB box</keyword>
<keyword evidence="6 8" id="KW-0472">Membrane</keyword>
<dbReference type="InterPro" id="IPR000531">
    <property type="entry name" value="Beta-barrel_TonB"/>
</dbReference>
<dbReference type="InterPro" id="IPR036942">
    <property type="entry name" value="Beta-barrel_TonB_sf"/>
</dbReference>
<evidence type="ECO:0000256" key="1">
    <source>
        <dbReference type="ARBA" id="ARBA00004571"/>
    </source>
</evidence>
<dbReference type="OrthoDB" id="9768177at2"/>
<keyword evidence="7 8" id="KW-0998">Cell outer membrane</keyword>
<dbReference type="InterPro" id="IPR008969">
    <property type="entry name" value="CarboxyPept-like_regulatory"/>
</dbReference>
<dbReference type="Pfam" id="PF13715">
    <property type="entry name" value="CarbopepD_reg_2"/>
    <property type="match status" value="1"/>
</dbReference>
<sequence>MNTSHTRAKRSFTRRLFLAISLTLMVFALTNNASAQKVYTLSFKNASLETVITSVADKTGYQFVYDAAYAQKFKALTAEISTADINQILNRIFKDQAFTYKVTGKTILLTPAATSAQSFTIHGMVNDATGIYLPGATVRQKGTNKIVNVDRNGHFAITVDEDNSILQFNYIGYEPKEVKYTKSVTASVVVVTLQSTPGILSEVVVTGYQNIAKPYTPAAAVVIDSTVLNSQVNNSLLSALEGRVAGLLYTKNPTGTTADQPVLRGIATISADVQAGPLVVIDGLPTDIALENINPYDVESVTVLKDAAAASIYGARAANGIIVITTKKGKGNLRVTLNSDFFIGTKPNLDAMHYASTSDVIDYEQSVYDRERAKYANTTTMFNAYGDIANGTIKYYSPLYQLNRDLSEGKITSQQFNNTVNQWRGNDYIADYRNNVWQNEFRQRYNLSFSGGNDKQNSYLSFNYDDNRARIKYNQDQNYNLYYKSNFKINKWLSASVGLNGTYNISNTTDIDFNNYTSQARYERITDGNGNLVTSLFANIDDGFTSGGAMNPVVAAKINGTASLKPVSFNILESLQEGLQKQKTLGLRAFANLEAKIYDGLTFGTQVQFETSRAELETYNDVNSYKMRYAFNALAGYTAATNLYASGLPIGGRFYQINQQRQNYTFRNQLNYNKSFHGSDHVVSAIAGFEMRETLLPRALQDLRYGYDPVTLTSTVINSASLSQTGVPSYIYGGNRTLAALSRIQTEEKHRYFSVYSNFNYTYKSKYNLSGSIRIDRADLFGVDPKFKNRPLWSGGFGWNISNEEFMKSVEWVDVLKFRATYGIGGNIDQGSSPYIKALRRNDNLIQNLQYITISAQPNPLLRWEKTATTNLGLDFGVLKNRLRGSIDAYDRYSTDLFSTTDLDPTVGALSRKLNNGALRNQGIEFSLSSDWLHKGDLTLSSTFILGFNKNRVKKVNVANSTAGSYVGSPTNYYLENTAFNSLYAYRYGGMVNGYPYILDENGNPSITFDSNGSPVPTSVRSINSIDAIVNMGSLTPTYTGSFSQRVSYKQFDLNLLFVFSGGNKMRKDVINIGSYDVNDLDITQRYVNGITPDQPRLLVDYAVNMENYATTINSQWRNSDVNVVDADYVKLRNISLGYSLPKSFANKIHISAAKLTFQMNNIWYWSAAGDDIDPEVYSLNSATRNLPLPKTYLFGLNLTL</sequence>
<dbReference type="Gene3D" id="3.55.50.30">
    <property type="match status" value="1"/>
</dbReference>
<dbReference type="InterPro" id="IPR023997">
    <property type="entry name" value="TonB-dep_OMP_SusC/RagA_CS"/>
</dbReference>
<keyword evidence="10" id="KW-0732">Signal</keyword>
<dbReference type="InterPro" id="IPR023996">
    <property type="entry name" value="TonB-dep_OMP_SusC/RagA"/>
</dbReference>
<dbReference type="NCBIfam" id="TIGR04057">
    <property type="entry name" value="SusC_RagA_signa"/>
    <property type="match status" value="1"/>
</dbReference>
<evidence type="ECO:0000256" key="10">
    <source>
        <dbReference type="SAM" id="SignalP"/>
    </source>
</evidence>
<dbReference type="EMBL" id="FOGG01000048">
    <property type="protein sequence ID" value="SES24363.1"/>
    <property type="molecule type" value="Genomic_DNA"/>
</dbReference>
<dbReference type="SUPFAM" id="SSF56935">
    <property type="entry name" value="Porins"/>
    <property type="match status" value="1"/>
</dbReference>
<proteinExistence type="inferred from homology"/>
<evidence type="ECO:0000256" key="7">
    <source>
        <dbReference type="ARBA" id="ARBA00023237"/>
    </source>
</evidence>
<evidence type="ECO:0000256" key="3">
    <source>
        <dbReference type="ARBA" id="ARBA00022452"/>
    </source>
</evidence>
<comment type="similarity">
    <text evidence="8 9">Belongs to the TonB-dependent receptor family.</text>
</comment>
<dbReference type="NCBIfam" id="TIGR04056">
    <property type="entry name" value="OMP_RagA_SusC"/>
    <property type="match status" value="1"/>
</dbReference>
<gene>
    <name evidence="13" type="ORF">SAMN04488023_1489</name>
</gene>
<evidence type="ECO:0000313" key="13">
    <source>
        <dbReference type="EMBL" id="SES24363.1"/>
    </source>
</evidence>
<dbReference type="Gene3D" id="2.170.130.10">
    <property type="entry name" value="TonB-dependent receptor, plug domain"/>
    <property type="match status" value="1"/>
</dbReference>
<dbReference type="RefSeq" id="WP_090889198.1">
    <property type="nucleotide sequence ID" value="NZ_FOGG01000048.1"/>
</dbReference>
<comment type="subcellular location">
    <subcellularLocation>
        <location evidence="1 8">Cell outer membrane</location>
        <topology evidence="1 8">Multi-pass membrane protein</topology>
    </subcellularLocation>
</comment>
<evidence type="ECO:0000256" key="9">
    <source>
        <dbReference type="RuleBase" id="RU003357"/>
    </source>
</evidence>
<keyword evidence="4 8" id="KW-0812">Transmembrane</keyword>
<dbReference type="Gene3D" id="2.40.170.20">
    <property type="entry name" value="TonB-dependent receptor, beta-barrel domain"/>
    <property type="match status" value="1"/>
</dbReference>
<dbReference type="InterPro" id="IPR012910">
    <property type="entry name" value="Plug_dom"/>
</dbReference>
<evidence type="ECO:0000256" key="2">
    <source>
        <dbReference type="ARBA" id="ARBA00022448"/>
    </source>
</evidence>
<evidence type="ECO:0000256" key="5">
    <source>
        <dbReference type="ARBA" id="ARBA00023077"/>
    </source>
</evidence>
<protein>
    <submittedName>
        <fullName evidence="13">TonB-linked outer membrane protein, SusC/RagA family</fullName>
    </submittedName>
</protein>
<evidence type="ECO:0000259" key="11">
    <source>
        <dbReference type="Pfam" id="PF00593"/>
    </source>
</evidence>
<organism evidence="13 14">
    <name type="scientific">Pedobacter rhizosphaerae</name>
    <dbReference type="NCBI Taxonomy" id="390241"/>
    <lineage>
        <taxon>Bacteria</taxon>
        <taxon>Pseudomonadati</taxon>
        <taxon>Bacteroidota</taxon>
        <taxon>Sphingobacteriia</taxon>
        <taxon>Sphingobacteriales</taxon>
        <taxon>Sphingobacteriaceae</taxon>
        <taxon>Pedobacter</taxon>
    </lineage>
</organism>
<reference evidence="13 14" key="1">
    <citation type="submission" date="2016-10" db="EMBL/GenBank/DDBJ databases">
        <authorList>
            <person name="de Groot N.N."/>
        </authorList>
    </citation>
    <scope>NUCLEOTIDE SEQUENCE [LARGE SCALE GENOMIC DNA]</scope>
    <source>
        <strain evidence="13 14">DSM 18610</strain>
    </source>
</reference>
<dbReference type="PROSITE" id="PS52016">
    <property type="entry name" value="TONB_DEPENDENT_REC_3"/>
    <property type="match status" value="1"/>
</dbReference>
<feature type="domain" description="TonB-dependent receptor-like beta-barrel" evidence="11">
    <location>
        <begin position="610"/>
        <end position="1087"/>
    </location>
</feature>
<evidence type="ECO:0000256" key="6">
    <source>
        <dbReference type="ARBA" id="ARBA00023136"/>
    </source>
</evidence>
<dbReference type="AlphaFoldDB" id="A0A1H9VSV8"/>
<dbReference type="InterPro" id="IPR039426">
    <property type="entry name" value="TonB-dep_rcpt-like"/>
</dbReference>
<keyword evidence="2 8" id="KW-0813">Transport</keyword>
<dbReference type="Gene3D" id="2.60.40.1120">
    <property type="entry name" value="Carboxypeptidase-like, regulatory domain"/>
    <property type="match status" value="1"/>
</dbReference>
<evidence type="ECO:0000313" key="14">
    <source>
        <dbReference type="Proteomes" id="UP000199572"/>
    </source>
</evidence>
<dbReference type="STRING" id="390241.SAMN04488023_1489"/>
<evidence type="ECO:0000256" key="8">
    <source>
        <dbReference type="PROSITE-ProRule" id="PRU01360"/>
    </source>
</evidence>
<feature type="chain" id="PRO_5011565798" evidence="10">
    <location>
        <begin position="36"/>
        <end position="1201"/>
    </location>
</feature>
<dbReference type="Pfam" id="PF07715">
    <property type="entry name" value="Plug"/>
    <property type="match status" value="1"/>
</dbReference>
<evidence type="ECO:0000256" key="4">
    <source>
        <dbReference type="ARBA" id="ARBA00022692"/>
    </source>
</evidence>
<feature type="domain" description="TonB-dependent receptor plug" evidence="12">
    <location>
        <begin position="216"/>
        <end position="321"/>
    </location>
</feature>
<dbReference type="InterPro" id="IPR037066">
    <property type="entry name" value="Plug_dom_sf"/>
</dbReference>
<dbReference type="SUPFAM" id="SSF49464">
    <property type="entry name" value="Carboxypeptidase regulatory domain-like"/>
    <property type="match status" value="1"/>
</dbReference>
<name>A0A1H9VSV8_9SPHI</name>
<feature type="signal peptide" evidence="10">
    <location>
        <begin position="1"/>
        <end position="35"/>
    </location>
</feature>
<accession>A0A1H9VSV8</accession>
<dbReference type="Proteomes" id="UP000199572">
    <property type="component" value="Unassembled WGS sequence"/>
</dbReference>